<evidence type="ECO:0000256" key="3">
    <source>
        <dbReference type="ARBA" id="ARBA00022448"/>
    </source>
</evidence>
<evidence type="ECO:0000256" key="1">
    <source>
        <dbReference type="ARBA" id="ARBA00004571"/>
    </source>
</evidence>
<evidence type="ECO:0000256" key="11">
    <source>
        <dbReference type="PROSITE-ProRule" id="PRU01360"/>
    </source>
</evidence>
<dbReference type="SUPFAM" id="SSF56935">
    <property type="entry name" value="Porins"/>
    <property type="match status" value="1"/>
</dbReference>
<keyword evidence="4 11" id="KW-1134">Transmembrane beta strand</keyword>
<proteinExistence type="inferred from homology"/>
<gene>
    <name evidence="16" type="ORF">NP590_18015</name>
</gene>
<feature type="domain" description="TonB-dependent receptor plug" evidence="15">
    <location>
        <begin position="57"/>
        <end position="166"/>
    </location>
</feature>
<comment type="caution">
    <text evidence="16">The sequence shown here is derived from an EMBL/GenBank/DDBJ whole genome shotgun (WGS) entry which is preliminary data.</text>
</comment>
<accession>A0ABT1TKN2</accession>
<keyword evidence="7 12" id="KW-0798">TonB box</keyword>
<evidence type="ECO:0000256" key="4">
    <source>
        <dbReference type="ARBA" id="ARBA00022452"/>
    </source>
</evidence>
<dbReference type="Pfam" id="PF00593">
    <property type="entry name" value="TonB_dep_Rec_b-barrel"/>
    <property type="match status" value="1"/>
</dbReference>
<dbReference type="InterPro" id="IPR012910">
    <property type="entry name" value="Plug_dom"/>
</dbReference>
<dbReference type="InterPro" id="IPR037066">
    <property type="entry name" value="Plug_dom_sf"/>
</dbReference>
<comment type="similarity">
    <text evidence="2">Belongs to the TonB-dependent receptor family. Hemoglobin/haptoglobin binding protein subfamily.</text>
</comment>
<dbReference type="PANTHER" id="PTHR30069">
    <property type="entry name" value="TONB-DEPENDENT OUTER MEMBRANE RECEPTOR"/>
    <property type="match status" value="1"/>
</dbReference>
<evidence type="ECO:0000256" key="12">
    <source>
        <dbReference type="RuleBase" id="RU003357"/>
    </source>
</evidence>
<dbReference type="RefSeq" id="WP_256604053.1">
    <property type="nucleotide sequence ID" value="NZ_JANIBJ010000044.1"/>
</dbReference>
<dbReference type="Proteomes" id="UP001524499">
    <property type="component" value="Unassembled WGS sequence"/>
</dbReference>
<comment type="subcellular location">
    <subcellularLocation>
        <location evidence="1 11">Cell outer membrane</location>
        <topology evidence="1 11">Multi-pass membrane protein</topology>
    </subcellularLocation>
</comment>
<evidence type="ECO:0000256" key="10">
    <source>
        <dbReference type="ARBA" id="ARBA00023237"/>
    </source>
</evidence>
<feature type="domain" description="TonB-dependent receptor-like beta-barrel" evidence="14">
    <location>
        <begin position="256"/>
        <end position="634"/>
    </location>
</feature>
<keyword evidence="3 11" id="KW-0813">Transport</keyword>
<dbReference type="InterPro" id="IPR036942">
    <property type="entry name" value="Beta-barrel_TonB_sf"/>
</dbReference>
<evidence type="ECO:0000256" key="9">
    <source>
        <dbReference type="ARBA" id="ARBA00023170"/>
    </source>
</evidence>
<keyword evidence="9 16" id="KW-0675">Receptor</keyword>
<evidence type="ECO:0000313" key="16">
    <source>
        <dbReference type="EMBL" id="MCQ8106010.1"/>
    </source>
</evidence>
<keyword evidence="8 11" id="KW-0472">Membrane</keyword>
<evidence type="ECO:0000256" key="13">
    <source>
        <dbReference type="SAM" id="SignalP"/>
    </source>
</evidence>
<dbReference type="PANTHER" id="PTHR30069:SF29">
    <property type="entry name" value="HEMOGLOBIN AND HEMOGLOBIN-HAPTOGLOBIN-BINDING PROTEIN 1-RELATED"/>
    <property type="match status" value="1"/>
</dbReference>
<protein>
    <submittedName>
        <fullName evidence="16">TonB-dependent receptor</fullName>
    </submittedName>
</protein>
<dbReference type="PROSITE" id="PS52016">
    <property type="entry name" value="TONB_DEPENDENT_REC_3"/>
    <property type="match status" value="1"/>
</dbReference>
<dbReference type="Gene3D" id="2.40.170.20">
    <property type="entry name" value="TonB-dependent receptor, beta-barrel domain"/>
    <property type="match status" value="1"/>
</dbReference>
<dbReference type="InterPro" id="IPR039426">
    <property type="entry name" value="TonB-dep_rcpt-like"/>
</dbReference>
<dbReference type="InterPro" id="IPR000531">
    <property type="entry name" value="Beta-barrel_TonB"/>
</dbReference>
<feature type="chain" id="PRO_5045759666" evidence="13">
    <location>
        <begin position="26"/>
        <end position="670"/>
    </location>
</feature>
<name>A0ABT1TKN2_9GAMM</name>
<keyword evidence="10 11" id="KW-0998">Cell outer membrane</keyword>
<reference evidence="16 17" key="1">
    <citation type="submission" date="2022-07" db="EMBL/GenBank/DDBJ databases">
        <title>Methylomonas rivi sp. nov., Methylomonas rosea sp. nov., Methylomonas aureus sp. nov. and Methylomonas subterranea sp. nov., four novel methanotrophs isolated from a freshwater creek and the deep terrestrial subsurface.</title>
        <authorList>
            <person name="Abin C."/>
            <person name="Sankaranarayanan K."/>
            <person name="Garner C."/>
            <person name="Sindelar R."/>
            <person name="Kotary K."/>
            <person name="Garner R."/>
            <person name="Barclay S."/>
            <person name="Lawson P."/>
            <person name="Krumholz L."/>
        </authorList>
    </citation>
    <scope>NUCLEOTIDE SEQUENCE [LARGE SCALE GENOMIC DNA]</scope>
    <source>
        <strain evidence="16 17">SURF-2</strain>
    </source>
</reference>
<keyword evidence="6 13" id="KW-0732">Signal</keyword>
<evidence type="ECO:0000256" key="5">
    <source>
        <dbReference type="ARBA" id="ARBA00022692"/>
    </source>
</evidence>
<sequence length="670" mass="74905">MNVFAKPRKLIGAALLLISSARALAIHGDSEDLTGLSLEELLNVEIISASRLGQDANKAPASISVLTADDIRTFGWRTLAEALNAMRGLYASNDRNYSYLGVRGFQHPNDYNSRVLIMIDGQRMNENLYDGGYVGQEFMLDIGLIERIEFIPGSGSSIYGANAFSGLINVVSKNGGAIGGAQLAGQVGSFDTYQGRASFGKTLENGADILLSASHYDSAGVEKLYFGEFDQPSNNNGIARNMDTERADRLFGKFKFQDFSLSAGYVDRYKRIPTAAYGSIFNDPQTHTTDQQFFSNLTYQKALTDKNALRLKGFYQGYSYKGEYPYDAGGRVVNSDSASGRWWGGEAQLTSTAFERHRLLLGLEYQYDQRQRQLNYDSAPYNLYLDSHRNGHRLELYGQDDIQILDELIFSAGLRLDYHHMLKNLQLNPRLGLIWNPLDSATFKLLYSSSFRAPNAWERDYSSFANTPNPNNSEERIKSYEGVAEWRSGSGLKLVGAVFFNDMTRILEQIIEPGFGAAGPFINKDHYHALGFELEAEQHWDSGRYIKASYSNNRLSNETAGASWAPASPRNLFKLHYAEPLFDNFAKLGIENIFVDERRTSQTGVADAYYQLNLNLSSDRIAPGLDVSVGAYNLFDSHYQMLGGTGPNDIAQNILRMNGREFRLNLQFTY</sequence>
<feature type="signal peptide" evidence="13">
    <location>
        <begin position="1"/>
        <end position="25"/>
    </location>
</feature>
<dbReference type="Gene3D" id="2.170.130.10">
    <property type="entry name" value="TonB-dependent receptor, plug domain"/>
    <property type="match status" value="1"/>
</dbReference>
<evidence type="ECO:0000259" key="15">
    <source>
        <dbReference type="Pfam" id="PF07715"/>
    </source>
</evidence>
<evidence type="ECO:0000256" key="2">
    <source>
        <dbReference type="ARBA" id="ARBA00008143"/>
    </source>
</evidence>
<dbReference type="EMBL" id="JANIBJ010000044">
    <property type="protein sequence ID" value="MCQ8106010.1"/>
    <property type="molecule type" value="Genomic_DNA"/>
</dbReference>
<evidence type="ECO:0000313" key="17">
    <source>
        <dbReference type="Proteomes" id="UP001524499"/>
    </source>
</evidence>
<organism evidence="16 17">
    <name type="scientific">Methylomonas subterranea</name>
    <dbReference type="NCBI Taxonomy" id="2952225"/>
    <lineage>
        <taxon>Bacteria</taxon>
        <taxon>Pseudomonadati</taxon>
        <taxon>Pseudomonadota</taxon>
        <taxon>Gammaproteobacteria</taxon>
        <taxon>Methylococcales</taxon>
        <taxon>Methylococcaceae</taxon>
        <taxon>Methylomonas</taxon>
    </lineage>
</organism>
<keyword evidence="17" id="KW-1185">Reference proteome</keyword>
<dbReference type="Pfam" id="PF07715">
    <property type="entry name" value="Plug"/>
    <property type="match status" value="1"/>
</dbReference>
<evidence type="ECO:0000256" key="8">
    <source>
        <dbReference type="ARBA" id="ARBA00023136"/>
    </source>
</evidence>
<evidence type="ECO:0000259" key="14">
    <source>
        <dbReference type="Pfam" id="PF00593"/>
    </source>
</evidence>
<evidence type="ECO:0000256" key="7">
    <source>
        <dbReference type="ARBA" id="ARBA00023077"/>
    </source>
</evidence>
<evidence type="ECO:0000256" key="6">
    <source>
        <dbReference type="ARBA" id="ARBA00022729"/>
    </source>
</evidence>
<keyword evidence="5 11" id="KW-0812">Transmembrane</keyword>